<dbReference type="RefSeq" id="WP_126109434.1">
    <property type="nucleotide sequence ID" value="NZ_CP034465.1"/>
</dbReference>
<dbReference type="PANTHER" id="PTHR30480">
    <property type="entry name" value="BETA-HEXOSAMINIDASE-RELATED"/>
    <property type="match status" value="1"/>
</dbReference>
<dbReference type="InterPro" id="IPR001764">
    <property type="entry name" value="Glyco_hydro_3_N"/>
</dbReference>
<evidence type="ECO:0000259" key="7">
    <source>
        <dbReference type="Pfam" id="PF00933"/>
    </source>
</evidence>
<feature type="compositionally biased region" description="Low complexity" evidence="6">
    <location>
        <begin position="31"/>
        <end position="43"/>
    </location>
</feature>
<dbReference type="AlphaFoldDB" id="A0A3S9HA20"/>
<dbReference type="Pfam" id="PF00933">
    <property type="entry name" value="Glyco_hydro_3"/>
    <property type="match status" value="1"/>
</dbReference>
<gene>
    <name evidence="8" type="ORF">EJN90_05845</name>
</gene>
<feature type="compositionally biased region" description="Basic and acidic residues" evidence="6">
    <location>
        <begin position="53"/>
        <end position="67"/>
    </location>
</feature>
<sequence>MKKNDHRSQYFLLLILLLFFLAGCQRDDSSNEQSSSTISSVESSIEDESSESVESKETTDPENNNEDRAQVILEDLSLEEKVGQMFLARLPDEDADYLAQQYHLGGYIWFAKDFSEKIPETVAEEIQAIQNSMPIDLFMAVDEEGGEVTRVSSFEQYRSEPFLSPQEAFVWDGWEEIRAQEQEKALLLKELGLNMNLAPVADVPLEETDFIYSRAFSMDPNEVAEFVKTAVKLSQDEKVASVIKHFPGYGNNMDTHTGIAYDERDFQTFIERDFLPFQAGIEAGASAVLVAHNVITSVDETMPASLSPEVNQLLRENLSFDGIVMTDDLIMDGLRLFAETEEAAVLAVLAGNDILISSEFPAQVSAVISAVEEGRIAEEQINEAVLRILKIKLQLEIIE</sequence>
<dbReference type="EC" id="3.2.1.52" evidence="3"/>
<dbReference type="GO" id="GO:0004563">
    <property type="term" value="F:beta-N-acetylhexosaminidase activity"/>
    <property type="evidence" value="ECO:0007669"/>
    <property type="project" value="UniProtKB-EC"/>
</dbReference>
<proteinExistence type="inferred from homology"/>
<dbReference type="Proteomes" id="UP000273326">
    <property type="component" value="Chromosome"/>
</dbReference>
<evidence type="ECO:0000313" key="9">
    <source>
        <dbReference type="Proteomes" id="UP000273326"/>
    </source>
</evidence>
<dbReference type="InterPro" id="IPR036962">
    <property type="entry name" value="Glyco_hydro_3_N_sf"/>
</dbReference>
<dbReference type="EMBL" id="CP034465">
    <property type="protein sequence ID" value="AZP04226.1"/>
    <property type="molecule type" value="Genomic_DNA"/>
</dbReference>
<protein>
    <recommendedName>
        <fullName evidence="3">beta-N-acetylhexosaminidase</fullName>
        <ecNumber evidence="3">3.2.1.52</ecNumber>
    </recommendedName>
</protein>
<evidence type="ECO:0000256" key="2">
    <source>
        <dbReference type="ARBA" id="ARBA00005336"/>
    </source>
</evidence>
<keyword evidence="5" id="KW-0326">Glycosidase</keyword>
<dbReference type="Gene3D" id="3.20.20.300">
    <property type="entry name" value="Glycoside hydrolase, family 3, N-terminal domain"/>
    <property type="match status" value="1"/>
</dbReference>
<keyword evidence="4" id="KW-0378">Hydrolase</keyword>
<evidence type="ECO:0000256" key="1">
    <source>
        <dbReference type="ARBA" id="ARBA00001231"/>
    </source>
</evidence>
<reference evidence="9" key="1">
    <citation type="submission" date="2018-12" db="EMBL/GenBank/DDBJ databases">
        <title>Complete genome sequencing of Jeotgalibaca sp. H21T32.</title>
        <authorList>
            <person name="Bae J.-W."/>
            <person name="Lee S.-Y."/>
        </authorList>
    </citation>
    <scope>NUCLEOTIDE SEQUENCE [LARGE SCALE GENOMIC DNA]</scope>
    <source>
        <strain evidence="9">H21T32</strain>
    </source>
</reference>
<dbReference type="InterPro" id="IPR017853">
    <property type="entry name" value="GH"/>
</dbReference>
<evidence type="ECO:0000256" key="6">
    <source>
        <dbReference type="SAM" id="MobiDB-lite"/>
    </source>
</evidence>
<feature type="domain" description="Glycoside hydrolase family 3 N-terminal" evidence="7">
    <location>
        <begin position="78"/>
        <end position="390"/>
    </location>
</feature>
<dbReference type="KEGG" id="jeh:EJN90_05845"/>
<evidence type="ECO:0000256" key="4">
    <source>
        <dbReference type="ARBA" id="ARBA00022801"/>
    </source>
</evidence>
<comment type="catalytic activity">
    <reaction evidence="1">
        <text>Hydrolysis of terminal non-reducing N-acetyl-D-hexosamine residues in N-acetyl-beta-D-hexosaminides.</text>
        <dbReference type="EC" id="3.2.1.52"/>
    </reaction>
</comment>
<evidence type="ECO:0000256" key="3">
    <source>
        <dbReference type="ARBA" id="ARBA00012663"/>
    </source>
</evidence>
<feature type="region of interest" description="Disordered" evidence="6">
    <location>
        <begin position="29"/>
        <end position="67"/>
    </location>
</feature>
<accession>A0A3S9HA20</accession>
<comment type="similarity">
    <text evidence="2">Belongs to the glycosyl hydrolase 3 family.</text>
</comment>
<dbReference type="GO" id="GO:0009254">
    <property type="term" value="P:peptidoglycan turnover"/>
    <property type="evidence" value="ECO:0007669"/>
    <property type="project" value="TreeGrafter"/>
</dbReference>
<dbReference type="InterPro" id="IPR050226">
    <property type="entry name" value="NagZ_Beta-hexosaminidase"/>
</dbReference>
<dbReference type="SUPFAM" id="SSF51445">
    <property type="entry name" value="(Trans)glycosidases"/>
    <property type="match status" value="1"/>
</dbReference>
<dbReference type="PROSITE" id="PS51257">
    <property type="entry name" value="PROKAR_LIPOPROTEIN"/>
    <property type="match status" value="1"/>
</dbReference>
<evidence type="ECO:0000256" key="5">
    <source>
        <dbReference type="ARBA" id="ARBA00023295"/>
    </source>
</evidence>
<dbReference type="OrthoDB" id="9805821at2"/>
<evidence type="ECO:0000313" key="8">
    <source>
        <dbReference type="EMBL" id="AZP04226.1"/>
    </source>
</evidence>
<dbReference type="GO" id="GO:0005975">
    <property type="term" value="P:carbohydrate metabolic process"/>
    <property type="evidence" value="ECO:0007669"/>
    <property type="project" value="InterPro"/>
</dbReference>
<organism evidence="8 9">
    <name type="scientific">Jeotgalibaca ciconiae</name>
    <dbReference type="NCBI Taxonomy" id="2496265"/>
    <lineage>
        <taxon>Bacteria</taxon>
        <taxon>Bacillati</taxon>
        <taxon>Bacillota</taxon>
        <taxon>Bacilli</taxon>
        <taxon>Lactobacillales</taxon>
        <taxon>Carnobacteriaceae</taxon>
        <taxon>Jeotgalibaca</taxon>
    </lineage>
</organism>
<keyword evidence="9" id="KW-1185">Reference proteome</keyword>
<name>A0A3S9HA20_9LACT</name>
<dbReference type="PANTHER" id="PTHR30480:SF13">
    <property type="entry name" value="BETA-HEXOSAMINIDASE"/>
    <property type="match status" value="1"/>
</dbReference>